<proteinExistence type="predicted"/>
<organism evidence="1 2">
    <name type="scientific">Thanatephorus cucumeris (strain AG1-IA)</name>
    <name type="common">Rice sheath blight fungus</name>
    <name type="synonym">Rhizoctonia solani</name>
    <dbReference type="NCBI Taxonomy" id="983506"/>
    <lineage>
        <taxon>Eukaryota</taxon>
        <taxon>Fungi</taxon>
        <taxon>Dikarya</taxon>
        <taxon>Basidiomycota</taxon>
        <taxon>Agaricomycotina</taxon>
        <taxon>Agaricomycetes</taxon>
        <taxon>Cantharellales</taxon>
        <taxon>Ceratobasidiaceae</taxon>
        <taxon>Rhizoctonia</taxon>
        <taxon>Rhizoctonia solani AG-1</taxon>
    </lineage>
</organism>
<evidence type="ECO:0000313" key="1">
    <source>
        <dbReference type="EMBL" id="ELU41396.1"/>
    </source>
</evidence>
<dbReference type="AlphaFoldDB" id="L8WTE7"/>
<dbReference type="Proteomes" id="UP000011668">
    <property type="component" value="Unassembled WGS sequence"/>
</dbReference>
<reference evidence="1 2" key="1">
    <citation type="journal article" date="2013" name="Nat. Commun.">
        <title>The evolution and pathogenic mechanisms of the rice sheath blight pathogen.</title>
        <authorList>
            <person name="Zheng A."/>
            <person name="Lin R."/>
            <person name="Xu L."/>
            <person name="Qin P."/>
            <person name="Tang C."/>
            <person name="Ai P."/>
            <person name="Zhang D."/>
            <person name="Liu Y."/>
            <person name="Sun Z."/>
            <person name="Feng H."/>
            <person name="Wang Y."/>
            <person name="Chen Y."/>
            <person name="Liang X."/>
            <person name="Fu R."/>
            <person name="Li Q."/>
            <person name="Zhang J."/>
            <person name="Yu X."/>
            <person name="Xie Z."/>
            <person name="Ding L."/>
            <person name="Guan P."/>
            <person name="Tang J."/>
            <person name="Liang Y."/>
            <person name="Wang S."/>
            <person name="Deng Q."/>
            <person name="Li S."/>
            <person name="Zhu J."/>
            <person name="Wang L."/>
            <person name="Liu H."/>
            <person name="Li P."/>
        </authorList>
    </citation>
    <scope>NUCLEOTIDE SEQUENCE [LARGE SCALE GENOMIC DNA]</scope>
    <source>
        <strain evidence="2">AG-1 IA</strain>
    </source>
</reference>
<gene>
    <name evidence="1" type="ORF">AG1IA_04562</name>
</gene>
<dbReference type="HOGENOM" id="CLU_3160263_0_0_1"/>
<keyword evidence="2" id="KW-1185">Reference proteome</keyword>
<dbReference type="EMBL" id="AFRT01001063">
    <property type="protein sequence ID" value="ELU41396.1"/>
    <property type="molecule type" value="Genomic_DNA"/>
</dbReference>
<protein>
    <submittedName>
        <fullName evidence="1">Uncharacterized protein</fullName>
    </submittedName>
</protein>
<sequence length="48" mass="5432">MILGLMVLTASKNNQWSIDIGKSCSVRRVWDVESRGGRVLSELRWGAR</sequence>
<evidence type="ECO:0000313" key="2">
    <source>
        <dbReference type="Proteomes" id="UP000011668"/>
    </source>
</evidence>
<name>L8WTE7_THACA</name>
<accession>L8WTE7</accession>
<comment type="caution">
    <text evidence="1">The sequence shown here is derived from an EMBL/GenBank/DDBJ whole genome shotgun (WGS) entry which is preliminary data.</text>
</comment>